<proteinExistence type="predicted"/>
<evidence type="ECO:0000313" key="3">
    <source>
        <dbReference type="EMBL" id="KAJ4776669.1"/>
    </source>
</evidence>
<protein>
    <submittedName>
        <fullName evidence="3">Coiled-coil domain-containing protein 97</fullName>
    </submittedName>
</protein>
<comment type="caution">
    <text evidence="3">The sequence shown here is derived from an EMBL/GenBank/DDBJ whole genome shotgun (WGS) entry which is preliminary data.</text>
</comment>
<organism evidence="3 4">
    <name type="scientific">Rhynchospora pubera</name>
    <dbReference type="NCBI Taxonomy" id="906938"/>
    <lineage>
        <taxon>Eukaryota</taxon>
        <taxon>Viridiplantae</taxon>
        <taxon>Streptophyta</taxon>
        <taxon>Embryophyta</taxon>
        <taxon>Tracheophyta</taxon>
        <taxon>Spermatophyta</taxon>
        <taxon>Magnoliopsida</taxon>
        <taxon>Liliopsida</taxon>
        <taxon>Poales</taxon>
        <taxon>Cyperaceae</taxon>
        <taxon>Cyperoideae</taxon>
        <taxon>Rhynchosporeae</taxon>
        <taxon>Rhynchospora</taxon>
    </lineage>
</organism>
<name>A0AAV8E7Y7_9POAL</name>
<dbReference type="PANTHER" id="PTHR31840:SF1">
    <property type="entry name" value="COILED-COIL DOMAIN-CONTAINING PROTEIN 97"/>
    <property type="match status" value="1"/>
</dbReference>
<reference evidence="3" key="1">
    <citation type="submission" date="2022-08" db="EMBL/GenBank/DDBJ databases">
        <authorList>
            <person name="Marques A."/>
        </authorList>
    </citation>
    <scope>NUCLEOTIDE SEQUENCE</scope>
    <source>
        <strain evidence="3">RhyPub2mFocal</strain>
        <tissue evidence="3">Leaves</tissue>
    </source>
</reference>
<feature type="compositionally biased region" description="Acidic residues" evidence="1">
    <location>
        <begin position="186"/>
        <end position="209"/>
    </location>
</feature>
<sequence>MMERLAMEAIAERLASVEGLYFPGAIRQETPFDDSRRKSVLLDLLLRDASIFLERYGSVLTSEELRQFEPLCTDYEVGWHLKRLRKPVDLPQVISATVKNRRRAYMEKLLLEGEYFSEEAMREREPYLHHEYVGRWQDPSGRMMSRPGEKWSETLLRRCDEVVLVGKIRGEQMRRGVDRKEWVGVNEEEEEEEEEEGEEEEEEEEEEENGEKMEEDKSKETNLLPDKDPAAQPSMECSTTGQAISEEELQDHLEQFTQIMQQKFLAGEDTEHLDYLKIDNDERLDDHWTREANYDAEEKYFEED</sequence>
<evidence type="ECO:0000259" key="2">
    <source>
        <dbReference type="Pfam" id="PF09747"/>
    </source>
</evidence>
<keyword evidence="4" id="KW-1185">Reference proteome</keyword>
<accession>A0AAV8E7Y7</accession>
<dbReference type="Pfam" id="PF09747">
    <property type="entry name" value="CCD97-like_C"/>
    <property type="match status" value="1"/>
</dbReference>
<dbReference type="PANTHER" id="PTHR31840">
    <property type="entry name" value="COILED-COIL DOMAIN-CONTAINING PROTEIN 97"/>
    <property type="match status" value="1"/>
</dbReference>
<dbReference type="InterPro" id="IPR018613">
    <property type="entry name" value="Ccdc97-like"/>
</dbReference>
<feature type="compositionally biased region" description="Basic and acidic residues" evidence="1">
    <location>
        <begin position="210"/>
        <end position="229"/>
    </location>
</feature>
<dbReference type="AlphaFoldDB" id="A0AAV8E7Y7"/>
<gene>
    <name evidence="3" type="ORF">LUZ62_060926</name>
</gene>
<dbReference type="InterPro" id="IPR040233">
    <property type="entry name" value="CCD97-like_C"/>
</dbReference>
<dbReference type="Proteomes" id="UP001140206">
    <property type="component" value="Chromosome 3"/>
</dbReference>
<evidence type="ECO:0000256" key="1">
    <source>
        <dbReference type="SAM" id="MobiDB-lite"/>
    </source>
</evidence>
<feature type="region of interest" description="Disordered" evidence="1">
    <location>
        <begin position="182"/>
        <end position="251"/>
    </location>
</feature>
<dbReference type="EMBL" id="JAMFTS010000003">
    <property type="protein sequence ID" value="KAJ4776669.1"/>
    <property type="molecule type" value="Genomic_DNA"/>
</dbReference>
<feature type="domain" description="CCD97-like C-terminal" evidence="2">
    <location>
        <begin position="100"/>
        <end position="304"/>
    </location>
</feature>
<evidence type="ECO:0000313" key="4">
    <source>
        <dbReference type="Proteomes" id="UP001140206"/>
    </source>
</evidence>